<accession>A0AA37BH27</accession>
<feature type="region of interest" description="Disordered" evidence="1">
    <location>
        <begin position="25"/>
        <end position="79"/>
    </location>
</feature>
<evidence type="ECO:0000313" key="3">
    <source>
        <dbReference type="Proteomes" id="UP000627984"/>
    </source>
</evidence>
<evidence type="ECO:0000256" key="1">
    <source>
        <dbReference type="SAM" id="MobiDB-lite"/>
    </source>
</evidence>
<proteinExistence type="predicted"/>
<comment type="caution">
    <text evidence="2">The sequence shown here is derived from an EMBL/GenBank/DDBJ whole genome shotgun (WGS) entry which is preliminary data.</text>
</comment>
<reference evidence="2" key="2">
    <citation type="submission" date="2022-09" db="EMBL/GenBank/DDBJ databases">
        <authorList>
            <person name="Sun Q."/>
            <person name="Ohkuma M."/>
        </authorList>
    </citation>
    <scope>NUCLEOTIDE SEQUENCE</scope>
    <source>
        <strain evidence="2">JCM 3093</strain>
    </source>
</reference>
<evidence type="ECO:0000313" key="2">
    <source>
        <dbReference type="EMBL" id="GGK69533.1"/>
    </source>
</evidence>
<dbReference type="EMBL" id="BMQD01000009">
    <property type="protein sequence ID" value="GGK69533.1"/>
    <property type="molecule type" value="Genomic_DNA"/>
</dbReference>
<dbReference type="Proteomes" id="UP000627984">
    <property type="component" value="Unassembled WGS sequence"/>
</dbReference>
<organism evidence="2 3">
    <name type="scientific">Planomonospora parontospora</name>
    <dbReference type="NCBI Taxonomy" id="58119"/>
    <lineage>
        <taxon>Bacteria</taxon>
        <taxon>Bacillati</taxon>
        <taxon>Actinomycetota</taxon>
        <taxon>Actinomycetes</taxon>
        <taxon>Streptosporangiales</taxon>
        <taxon>Streptosporangiaceae</taxon>
        <taxon>Planomonospora</taxon>
    </lineage>
</organism>
<gene>
    <name evidence="2" type="ORF">GCM10010126_31190</name>
</gene>
<name>A0AA37BH27_9ACTN</name>
<dbReference type="AlphaFoldDB" id="A0AA37BH27"/>
<protein>
    <submittedName>
        <fullName evidence="2">Uncharacterized protein</fullName>
    </submittedName>
</protein>
<feature type="compositionally biased region" description="Low complexity" evidence="1">
    <location>
        <begin position="33"/>
        <end position="57"/>
    </location>
</feature>
<reference evidence="2" key="1">
    <citation type="journal article" date="2014" name="Int. J. Syst. Evol. Microbiol.">
        <title>Complete genome sequence of Corynebacterium casei LMG S-19264T (=DSM 44701T), isolated from a smear-ripened cheese.</title>
        <authorList>
            <consortium name="US DOE Joint Genome Institute (JGI-PGF)"/>
            <person name="Walter F."/>
            <person name="Albersmeier A."/>
            <person name="Kalinowski J."/>
            <person name="Ruckert C."/>
        </authorList>
    </citation>
    <scope>NUCLEOTIDE SEQUENCE</scope>
    <source>
        <strain evidence="2">JCM 3093</strain>
    </source>
</reference>
<sequence>MTIDSEGHPVIVLAWCEGGAPDGVAVYHEEEPSGASAADASVGSPASSDISSSAVEVNDARFNAPPLDGKSASFRIDEPSDGWTVEPKPFVMVPGIEYRAFGSTRDHAYSTDSVSFASDDIAKLKPGMVLIQQYDEKKDDSVDVLISQEEFDRRGQDPSQCA</sequence>